<dbReference type="InterPro" id="IPR003661">
    <property type="entry name" value="HisK_dim/P_dom"/>
</dbReference>
<gene>
    <name evidence="3" type="ORF">DSCA_55720</name>
</gene>
<keyword evidence="4" id="KW-1185">Reference proteome</keyword>
<sequence length="227" mass="24350">MTDNSRALAIEGIRFFGEISASVTHEIKNVLAIINENAGLLQDMIMMNEKGIPLPPERLSKLAQAIAGQVARGDRIVKGMNRFAHSADVPMETVDVGAVVHFMSDLAGRIIAMKGKTVQFGMPDSPVTVDTNRFFLENLVWTCLCRAMDAGAPDQPLSVVAEKIGPGARVRFCGLSEKALAGKAAEPSPRESVVARLLGARLTADGKKGEISLVITPAPKKTRSMDR</sequence>
<dbReference type="KEGG" id="dalk:DSCA_55720"/>
<comment type="catalytic activity">
    <reaction evidence="1">
        <text>ATP + protein L-histidine = ADP + protein N-phospho-L-histidine.</text>
        <dbReference type="EC" id="2.7.13.3"/>
    </reaction>
</comment>
<dbReference type="InterPro" id="IPR036097">
    <property type="entry name" value="HisK_dim/P_sf"/>
</dbReference>
<dbReference type="Gene3D" id="1.10.287.130">
    <property type="match status" value="1"/>
</dbReference>
<evidence type="ECO:0000256" key="2">
    <source>
        <dbReference type="ARBA" id="ARBA00012438"/>
    </source>
</evidence>
<dbReference type="RefSeq" id="WP_155319445.1">
    <property type="nucleotide sequence ID" value="NZ_AP021874.1"/>
</dbReference>
<dbReference type="AlphaFoldDB" id="A0A5K7YPC5"/>
<dbReference type="CDD" id="cd00082">
    <property type="entry name" value="HisKA"/>
    <property type="match status" value="1"/>
</dbReference>
<protein>
    <recommendedName>
        <fullName evidence="2">histidine kinase</fullName>
        <ecNumber evidence="2">2.7.13.3</ecNumber>
    </recommendedName>
</protein>
<dbReference type="Proteomes" id="UP000427906">
    <property type="component" value="Chromosome"/>
</dbReference>
<dbReference type="SUPFAM" id="SSF47384">
    <property type="entry name" value="Homodimeric domain of signal transducing histidine kinase"/>
    <property type="match status" value="1"/>
</dbReference>
<dbReference type="GO" id="GO:0000155">
    <property type="term" value="F:phosphorelay sensor kinase activity"/>
    <property type="evidence" value="ECO:0007669"/>
    <property type="project" value="InterPro"/>
</dbReference>
<dbReference type="EMBL" id="AP021874">
    <property type="protein sequence ID" value="BBO71642.1"/>
    <property type="molecule type" value="Genomic_DNA"/>
</dbReference>
<name>A0A5K7YPC5_9BACT</name>
<evidence type="ECO:0000256" key="1">
    <source>
        <dbReference type="ARBA" id="ARBA00000085"/>
    </source>
</evidence>
<proteinExistence type="predicted"/>
<dbReference type="OrthoDB" id="5417790at2"/>
<reference evidence="3 4" key="1">
    <citation type="submission" date="2019-11" db="EMBL/GenBank/DDBJ databases">
        <title>Comparative genomics of hydrocarbon-degrading Desulfosarcina strains.</title>
        <authorList>
            <person name="Watanabe M."/>
            <person name="Kojima H."/>
            <person name="Fukui M."/>
        </authorList>
    </citation>
    <scope>NUCLEOTIDE SEQUENCE [LARGE SCALE GENOMIC DNA]</scope>
    <source>
        <strain evidence="3 4">PL12</strain>
    </source>
</reference>
<evidence type="ECO:0000313" key="4">
    <source>
        <dbReference type="Proteomes" id="UP000427906"/>
    </source>
</evidence>
<organism evidence="3 4">
    <name type="scientific">Desulfosarcina alkanivorans</name>
    <dbReference type="NCBI Taxonomy" id="571177"/>
    <lineage>
        <taxon>Bacteria</taxon>
        <taxon>Pseudomonadati</taxon>
        <taxon>Thermodesulfobacteriota</taxon>
        <taxon>Desulfobacteria</taxon>
        <taxon>Desulfobacterales</taxon>
        <taxon>Desulfosarcinaceae</taxon>
        <taxon>Desulfosarcina</taxon>
    </lineage>
</organism>
<accession>A0A5K7YPC5</accession>
<dbReference type="EC" id="2.7.13.3" evidence="2"/>
<evidence type="ECO:0000313" key="3">
    <source>
        <dbReference type="EMBL" id="BBO71642.1"/>
    </source>
</evidence>